<evidence type="ECO:0000313" key="1">
    <source>
        <dbReference type="EMBL" id="KAH8011534.1"/>
    </source>
</evidence>
<keyword evidence="2" id="KW-1185">Reference proteome</keyword>
<protein>
    <submittedName>
        <fullName evidence="1">Uncharacterized protein</fullName>
    </submittedName>
</protein>
<proteinExistence type="predicted"/>
<organism evidence="1 2">
    <name type="scientific">Sphaerodactylus townsendi</name>
    <dbReference type="NCBI Taxonomy" id="933632"/>
    <lineage>
        <taxon>Eukaryota</taxon>
        <taxon>Metazoa</taxon>
        <taxon>Chordata</taxon>
        <taxon>Craniata</taxon>
        <taxon>Vertebrata</taxon>
        <taxon>Euteleostomi</taxon>
        <taxon>Lepidosauria</taxon>
        <taxon>Squamata</taxon>
        <taxon>Bifurcata</taxon>
        <taxon>Gekkota</taxon>
        <taxon>Sphaerodactylidae</taxon>
        <taxon>Sphaerodactylus</taxon>
    </lineage>
</organism>
<evidence type="ECO:0000313" key="2">
    <source>
        <dbReference type="Proteomes" id="UP000827872"/>
    </source>
</evidence>
<dbReference type="EMBL" id="CM037626">
    <property type="protein sequence ID" value="KAH8011534.1"/>
    <property type="molecule type" value="Genomic_DNA"/>
</dbReference>
<reference evidence="1" key="1">
    <citation type="submission" date="2021-08" db="EMBL/GenBank/DDBJ databases">
        <title>The first chromosome-level gecko genome reveals the dynamic sex chromosomes of Neotropical dwarf geckos (Sphaerodactylidae: Sphaerodactylus).</title>
        <authorList>
            <person name="Pinto B.J."/>
            <person name="Keating S.E."/>
            <person name="Gamble T."/>
        </authorList>
    </citation>
    <scope>NUCLEOTIDE SEQUENCE</scope>
    <source>
        <strain evidence="1">TG3544</strain>
    </source>
</reference>
<accession>A0ACB8FXE0</accession>
<dbReference type="Proteomes" id="UP000827872">
    <property type="component" value="Linkage Group LG13"/>
</dbReference>
<sequence length="215" mass="24400">MELQAGPLLANLMRELGKFQTRMRYPATQTWEMRRMPLSPTYTILTWVPCKAPTVRQAWEGRHESTWLTQLMDQDIYSEWDPVAQSERSQVQVQAGAWASERGAVAWQRERDEMRQEIHFLQRNMEFLLACTEVVEWDRQDPPQLPPPPPLEGGSFSTTGVSLNGGKYGLQPAVLSPHHCRRGSIPAGQMLAAFFAKTLPVAMEISCVFLSVAGW</sequence>
<comment type="caution">
    <text evidence="1">The sequence shown here is derived from an EMBL/GenBank/DDBJ whole genome shotgun (WGS) entry which is preliminary data.</text>
</comment>
<gene>
    <name evidence="1" type="ORF">K3G42_001342</name>
</gene>
<name>A0ACB8FXE0_9SAUR</name>